<evidence type="ECO:0000313" key="4">
    <source>
        <dbReference type="EMBL" id="ATI42580.1"/>
    </source>
</evidence>
<evidence type="ECO:0000313" key="5">
    <source>
        <dbReference type="Proteomes" id="UP000219050"/>
    </source>
</evidence>
<dbReference type="SUPFAM" id="SSF53474">
    <property type="entry name" value="alpha/beta-Hydrolases"/>
    <property type="match status" value="1"/>
</dbReference>
<dbReference type="KEGG" id="cmag:CBW24_11565"/>
<comment type="similarity">
    <text evidence="1">Belongs to the AB hydrolase superfamily. AB hydrolase 2 family.</text>
</comment>
<evidence type="ECO:0000256" key="2">
    <source>
        <dbReference type="ARBA" id="ARBA00022801"/>
    </source>
</evidence>
<dbReference type="OrthoDB" id="9801763at2"/>
<dbReference type="RefSeq" id="WP_097373680.1">
    <property type="nucleotide sequence ID" value="NZ_CP021404.1"/>
</dbReference>
<dbReference type="PANTHER" id="PTHR10655">
    <property type="entry name" value="LYSOPHOSPHOLIPASE-RELATED"/>
    <property type="match status" value="1"/>
</dbReference>
<dbReference type="Gene3D" id="3.40.50.1820">
    <property type="entry name" value="alpha/beta hydrolase"/>
    <property type="match status" value="1"/>
</dbReference>
<organism evidence="4 5">
    <name type="scientific">Pacificitalea manganoxidans</name>
    <dbReference type="NCBI Taxonomy" id="1411902"/>
    <lineage>
        <taxon>Bacteria</taxon>
        <taxon>Pseudomonadati</taxon>
        <taxon>Pseudomonadota</taxon>
        <taxon>Alphaproteobacteria</taxon>
        <taxon>Rhodobacterales</taxon>
        <taxon>Paracoccaceae</taxon>
        <taxon>Pacificitalea</taxon>
    </lineage>
</organism>
<dbReference type="InterPro" id="IPR029058">
    <property type="entry name" value="AB_hydrolase_fold"/>
</dbReference>
<dbReference type="AlphaFoldDB" id="A0A291M0Z5"/>
<keyword evidence="2" id="KW-0378">Hydrolase</keyword>
<feature type="domain" description="Phospholipase/carboxylesterase/thioesterase" evidence="3">
    <location>
        <begin position="15"/>
        <end position="217"/>
    </location>
</feature>
<accession>A0A291M0Z5</accession>
<evidence type="ECO:0000259" key="3">
    <source>
        <dbReference type="Pfam" id="PF02230"/>
    </source>
</evidence>
<dbReference type="GO" id="GO:0016787">
    <property type="term" value="F:hydrolase activity"/>
    <property type="evidence" value="ECO:0007669"/>
    <property type="project" value="UniProtKB-KW"/>
</dbReference>
<dbReference type="Proteomes" id="UP000219050">
    <property type="component" value="Chromosome"/>
</dbReference>
<dbReference type="Pfam" id="PF02230">
    <property type="entry name" value="Abhydrolase_2"/>
    <property type="match status" value="1"/>
</dbReference>
<sequence>MTRELTDSRRAPLSEEEPTSVVVFLHGYGADGADLLGLAEPLAPHMPNTAFRAPNAPERCTASPTGYQWFPIPWIDGSSEAEAATAMTQAAHDLTAYLDRVLTEENLTADRMILVGFSQGTMMSLHVAPRRDHQIAGIVGFSGRLLSPDTLEADLKVKPPVLLLHGDADDVVPFASMAEAETTLKAAGFDVWTHVMPGTPHGIAPDGLQEALGFMSAQLRITG</sequence>
<gene>
    <name evidence="4" type="ORF">CBW24_11565</name>
</gene>
<dbReference type="InterPro" id="IPR050565">
    <property type="entry name" value="LYPA1-2/EST-like"/>
</dbReference>
<protein>
    <submittedName>
        <fullName evidence="4">Phospholipase</fullName>
    </submittedName>
</protein>
<keyword evidence="5" id="KW-1185">Reference proteome</keyword>
<dbReference type="PANTHER" id="PTHR10655:SF17">
    <property type="entry name" value="LYSOPHOSPHOLIPASE-LIKE PROTEIN 1"/>
    <property type="match status" value="1"/>
</dbReference>
<reference evidence="4 5" key="1">
    <citation type="submission" date="2017-05" db="EMBL/GenBank/DDBJ databases">
        <title>Comparative genomic and metabolic analysis of manganese-oxidizing mechanisms in Celeribater manganoxidans DY25T: its adaption to the environment of polymetallic nodule.</title>
        <authorList>
            <person name="Wang X."/>
        </authorList>
    </citation>
    <scope>NUCLEOTIDE SEQUENCE [LARGE SCALE GENOMIC DNA]</scope>
    <source>
        <strain evidence="4 5">DY25</strain>
    </source>
</reference>
<evidence type="ECO:0000256" key="1">
    <source>
        <dbReference type="ARBA" id="ARBA00006499"/>
    </source>
</evidence>
<proteinExistence type="inferred from homology"/>
<dbReference type="EMBL" id="CP021404">
    <property type="protein sequence ID" value="ATI42580.1"/>
    <property type="molecule type" value="Genomic_DNA"/>
</dbReference>
<dbReference type="InterPro" id="IPR003140">
    <property type="entry name" value="PLipase/COase/thioEstase"/>
</dbReference>
<name>A0A291M0Z5_9RHOB</name>